<dbReference type="EMBL" id="RCSS01000840">
    <property type="protein sequence ID" value="RVD90581.1"/>
    <property type="molecule type" value="Genomic_DNA"/>
</dbReference>
<dbReference type="PANTHER" id="PTHR45942">
    <property type="entry name" value="PROTEIN PHOSPATASE 3 REGULATORY SUBUNIT B ALPHA ISOFORM TYPE 1"/>
    <property type="match status" value="1"/>
</dbReference>
<evidence type="ECO:0000256" key="1">
    <source>
        <dbReference type="ARBA" id="ARBA00022723"/>
    </source>
</evidence>
<dbReference type="Gene3D" id="1.10.238.10">
    <property type="entry name" value="EF-hand"/>
    <property type="match status" value="1"/>
</dbReference>
<dbReference type="SUPFAM" id="SSF47473">
    <property type="entry name" value="EF-hand"/>
    <property type="match status" value="1"/>
</dbReference>
<evidence type="ECO:0000256" key="6">
    <source>
        <dbReference type="ARBA" id="ARBA00031295"/>
    </source>
</evidence>
<reference evidence="9 10" key="1">
    <citation type="submission" date="2018-10" db="EMBL/GenBank/DDBJ databases">
        <title>Draft genome sequence of the microsporidian Tubulinosema ratisbonensis.</title>
        <authorList>
            <person name="Polonais V."/>
            <person name="Peyretaillade E."/>
            <person name="Niehus S."/>
            <person name="Wawrzyniak I."/>
            <person name="Franchet A."/>
            <person name="Gaspin C."/>
            <person name="Reichstadt M."/>
            <person name="Belser C."/>
            <person name="Labadie K."/>
            <person name="Delbac F."/>
            <person name="Ferrandon D."/>
        </authorList>
    </citation>
    <scope>NUCLEOTIDE SEQUENCE [LARGE SCALE GENOMIC DNA]</scope>
    <source>
        <strain evidence="9 10">Franzen</strain>
    </source>
</reference>
<proteinExistence type="inferred from homology"/>
<dbReference type="OrthoDB" id="191686at2759"/>
<evidence type="ECO:0000256" key="2">
    <source>
        <dbReference type="ARBA" id="ARBA00022737"/>
    </source>
</evidence>
<evidence type="ECO:0000256" key="7">
    <source>
        <dbReference type="ARBA" id="ARBA00032848"/>
    </source>
</evidence>
<evidence type="ECO:0000256" key="3">
    <source>
        <dbReference type="ARBA" id="ARBA00023774"/>
    </source>
</evidence>
<evidence type="ECO:0000313" key="9">
    <source>
        <dbReference type="EMBL" id="RVD90581.1"/>
    </source>
</evidence>
<evidence type="ECO:0000313" key="10">
    <source>
        <dbReference type="Proteomes" id="UP000282876"/>
    </source>
</evidence>
<dbReference type="GO" id="GO:0005509">
    <property type="term" value="F:calcium ion binding"/>
    <property type="evidence" value="ECO:0007669"/>
    <property type="project" value="InterPro"/>
</dbReference>
<evidence type="ECO:0000259" key="8">
    <source>
        <dbReference type="PROSITE" id="PS50222"/>
    </source>
</evidence>
<feature type="domain" description="EF-hand" evidence="8">
    <location>
        <begin position="25"/>
        <end position="60"/>
    </location>
</feature>
<dbReference type="InterPro" id="IPR002048">
    <property type="entry name" value="EF_hand_dom"/>
</dbReference>
<evidence type="ECO:0000256" key="5">
    <source>
        <dbReference type="ARBA" id="ARBA00023832"/>
    </source>
</evidence>
<dbReference type="Proteomes" id="UP000282876">
    <property type="component" value="Unassembled WGS sequence"/>
</dbReference>
<accession>A0A437AHF9</accession>
<dbReference type="PROSITE" id="PS50222">
    <property type="entry name" value="EF_HAND_2"/>
    <property type="match status" value="1"/>
</dbReference>
<dbReference type="VEuPathDB" id="MicrosporidiaDB:TUBRATIS_29940"/>
<organism evidence="9 10">
    <name type="scientific">Tubulinosema ratisbonensis</name>
    <dbReference type="NCBI Taxonomy" id="291195"/>
    <lineage>
        <taxon>Eukaryota</taxon>
        <taxon>Fungi</taxon>
        <taxon>Fungi incertae sedis</taxon>
        <taxon>Microsporidia</taxon>
        <taxon>Tubulinosematoidea</taxon>
        <taxon>Tubulinosematidae</taxon>
        <taxon>Tubulinosema</taxon>
    </lineage>
</organism>
<evidence type="ECO:0000256" key="4">
    <source>
        <dbReference type="ARBA" id="ARBA00023792"/>
    </source>
</evidence>
<comment type="caution">
    <text evidence="9">The sequence shown here is derived from an EMBL/GenBank/DDBJ whole genome shotgun (WGS) entry which is preliminary data.</text>
</comment>
<comment type="subunit">
    <text evidence="4">Composed of a catalytic subunit (A) and a regulatory subunit (B).</text>
</comment>
<dbReference type="STRING" id="291195.A0A437AHF9"/>
<keyword evidence="2" id="KW-0677">Repeat</keyword>
<dbReference type="InterPro" id="IPR011992">
    <property type="entry name" value="EF-hand-dom_pair"/>
</dbReference>
<sequence>MGNTTSDLTNDEIEDLTTWTTFTPKEIEVIFDRFNELDIRNNGYLSFTELMRLPEFHSNPLAPLFIREIERIVDYNNISFPHFLEILEIFSVRKDAKHRILFLFKVFDLNNENRLCKHVLRKIAFMIGSTDFYSVLKDYDLENKGYLNYKDFTKFYYNENVDEVLAFDYSKHIPKRKWLNFRELIRFLFGI</sequence>
<comment type="similarity">
    <text evidence="3">Belongs to the calcineurin regulatory subunit family.</text>
</comment>
<name>A0A437AHF9_9MICR</name>
<keyword evidence="1" id="KW-0479">Metal-binding</keyword>
<gene>
    <name evidence="9" type="ORF">TUBRATIS_29940</name>
</gene>
<dbReference type="AlphaFoldDB" id="A0A437AHF9"/>
<keyword evidence="10" id="KW-1185">Reference proteome</keyword>
<protein>
    <recommendedName>
        <fullName evidence="5">Calcineurin subunit B</fullName>
    </recommendedName>
    <alternativeName>
        <fullName evidence="6">Calcineurin regulatory subunit</fullName>
    </alternativeName>
    <alternativeName>
        <fullName evidence="7">Protein phosphatase 2B regulatory subunit</fullName>
    </alternativeName>
</protein>